<protein>
    <recommendedName>
        <fullName evidence="3">RNA polymerase alpha subunit</fullName>
    </recommendedName>
</protein>
<dbReference type="Proteomes" id="UP001159042">
    <property type="component" value="Unassembled WGS sequence"/>
</dbReference>
<evidence type="ECO:0008006" key="3">
    <source>
        <dbReference type="Google" id="ProtNLM"/>
    </source>
</evidence>
<gene>
    <name evidence="1" type="ORF">NQ315_009640</name>
</gene>
<comment type="caution">
    <text evidence="1">The sequence shown here is derived from an EMBL/GenBank/DDBJ whole genome shotgun (WGS) entry which is preliminary data.</text>
</comment>
<proteinExistence type="predicted"/>
<evidence type="ECO:0000313" key="2">
    <source>
        <dbReference type="Proteomes" id="UP001159042"/>
    </source>
</evidence>
<accession>A0AAV8WI28</accession>
<sequence>MGLQKPCQKEFGTKQDSSEFLGMLIIECRLKLVSPKFELLQKPCLKEFGTKQDSSEFLGNFPEVDSLKFELLQKRYWKEFGTKQDSSEFLGALRIECRLKLVSPKFELNIIFNNTIEKSYDKTIHCYFFSGLPYDISLAQLQLLNQFFVNGSLLTFQFITLFGTFCPAQQTVDVVFQEPIVSDDSIQIYIYNTVPPNFVNIRSRKKN</sequence>
<name>A0AAV8WI28_9CUCU</name>
<evidence type="ECO:0000313" key="1">
    <source>
        <dbReference type="EMBL" id="KAJ8925790.1"/>
    </source>
</evidence>
<reference evidence="1 2" key="1">
    <citation type="journal article" date="2023" name="Insect Mol. Biol.">
        <title>Genome sequencing provides insights into the evolution of gene families encoding plant cell wall-degrading enzymes in longhorned beetles.</title>
        <authorList>
            <person name="Shin N.R."/>
            <person name="Okamura Y."/>
            <person name="Kirsch R."/>
            <person name="Pauchet Y."/>
        </authorList>
    </citation>
    <scope>NUCLEOTIDE SEQUENCE [LARGE SCALE GENOMIC DNA]</scope>
    <source>
        <strain evidence="1">EAD_L_NR</strain>
    </source>
</reference>
<dbReference type="EMBL" id="JANEYG010000001">
    <property type="protein sequence ID" value="KAJ8925790.1"/>
    <property type="molecule type" value="Genomic_DNA"/>
</dbReference>
<dbReference type="AlphaFoldDB" id="A0AAV8WI28"/>
<organism evidence="1 2">
    <name type="scientific">Exocentrus adspersus</name>
    <dbReference type="NCBI Taxonomy" id="1586481"/>
    <lineage>
        <taxon>Eukaryota</taxon>
        <taxon>Metazoa</taxon>
        <taxon>Ecdysozoa</taxon>
        <taxon>Arthropoda</taxon>
        <taxon>Hexapoda</taxon>
        <taxon>Insecta</taxon>
        <taxon>Pterygota</taxon>
        <taxon>Neoptera</taxon>
        <taxon>Endopterygota</taxon>
        <taxon>Coleoptera</taxon>
        <taxon>Polyphaga</taxon>
        <taxon>Cucujiformia</taxon>
        <taxon>Chrysomeloidea</taxon>
        <taxon>Cerambycidae</taxon>
        <taxon>Lamiinae</taxon>
        <taxon>Acanthocinini</taxon>
        <taxon>Exocentrus</taxon>
    </lineage>
</organism>
<keyword evidence="2" id="KW-1185">Reference proteome</keyword>